<evidence type="ECO:0000313" key="3">
    <source>
        <dbReference type="Proteomes" id="UP001199469"/>
    </source>
</evidence>
<dbReference type="EMBL" id="JAJNDB010000001">
    <property type="protein sequence ID" value="MCD2192059.1"/>
    <property type="molecule type" value="Genomic_DNA"/>
</dbReference>
<organism evidence="2 3">
    <name type="scientific">Actinomycetospora endophytica</name>
    <dbReference type="NCBI Taxonomy" id="2291215"/>
    <lineage>
        <taxon>Bacteria</taxon>
        <taxon>Bacillati</taxon>
        <taxon>Actinomycetota</taxon>
        <taxon>Actinomycetes</taxon>
        <taxon>Pseudonocardiales</taxon>
        <taxon>Pseudonocardiaceae</taxon>
        <taxon>Actinomycetospora</taxon>
    </lineage>
</organism>
<dbReference type="InterPro" id="IPR015867">
    <property type="entry name" value="N-reg_PII/ATP_PRibTrfase_C"/>
</dbReference>
<evidence type="ECO:0000256" key="1">
    <source>
        <dbReference type="SAM" id="MobiDB-lite"/>
    </source>
</evidence>
<proteinExistence type="predicted"/>
<dbReference type="InterPro" id="IPR002187">
    <property type="entry name" value="N-reg_PII"/>
</dbReference>
<evidence type="ECO:0000313" key="2">
    <source>
        <dbReference type="EMBL" id="MCD2192059.1"/>
    </source>
</evidence>
<dbReference type="Gene3D" id="3.30.70.120">
    <property type="match status" value="1"/>
</dbReference>
<dbReference type="SUPFAM" id="SSF54913">
    <property type="entry name" value="GlnB-like"/>
    <property type="match status" value="1"/>
</dbReference>
<name>A0ABS8P1F0_9PSEU</name>
<accession>A0ABS8P1F0</accession>
<comment type="caution">
    <text evidence="2">The sequence shown here is derived from an EMBL/GenBank/DDBJ whole genome shotgun (WGS) entry which is preliminary data.</text>
</comment>
<dbReference type="RefSeq" id="WP_230729750.1">
    <property type="nucleotide sequence ID" value="NZ_JAJNDB010000001.1"/>
</dbReference>
<protein>
    <submittedName>
        <fullName evidence="2">P-II family nitrogen regulator</fullName>
    </submittedName>
</protein>
<reference evidence="2 3" key="1">
    <citation type="submission" date="2021-11" db="EMBL/GenBank/DDBJ databases">
        <title>Draft genome sequence of Actinomycetospora sp. SF1 isolated from the rhizosphere soil.</title>
        <authorList>
            <person name="Duangmal K."/>
            <person name="Chantavorakit T."/>
        </authorList>
    </citation>
    <scope>NUCLEOTIDE SEQUENCE [LARGE SCALE GENOMIC DNA]</scope>
    <source>
        <strain evidence="2 3">TBRC 5722</strain>
    </source>
</reference>
<dbReference type="PROSITE" id="PS51343">
    <property type="entry name" value="PII_GLNB_DOM"/>
    <property type="match status" value="1"/>
</dbReference>
<gene>
    <name evidence="2" type="ORF">LQ327_01465</name>
</gene>
<dbReference type="Proteomes" id="UP001199469">
    <property type="component" value="Unassembled WGS sequence"/>
</dbReference>
<feature type="region of interest" description="Disordered" evidence="1">
    <location>
        <begin position="99"/>
        <end position="123"/>
    </location>
</feature>
<dbReference type="Pfam" id="PF00543">
    <property type="entry name" value="P-II"/>
    <property type="match status" value="1"/>
</dbReference>
<keyword evidence="3" id="KW-1185">Reference proteome</keyword>
<dbReference type="InterPro" id="IPR011322">
    <property type="entry name" value="N-reg_PII-like_a/b"/>
</dbReference>
<sequence>MKLITAVVTEDHVNSVAQALNAFDVPPAVIFSVLTPTAVRRWETYRGHPRPVDVVESVRVEIVADDDDTGDIVHAIRSAADSGPGWLWVTAVDPASRLEAADCPERAPVPRHDGGGEPGHRRS</sequence>